<dbReference type="AlphaFoldDB" id="A0A831RR13"/>
<accession>A0A831RR13</accession>
<dbReference type="InterPro" id="IPR029069">
    <property type="entry name" value="HotDog_dom_sf"/>
</dbReference>
<evidence type="ECO:0000259" key="1">
    <source>
        <dbReference type="Pfam" id="PF09500"/>
    </source>
</evidence>
<dbReference type="Pfam" id="PF09500">
    <property type="entry name" value="YiiD_C"/>
    <property type="match status" value="1"/>
</dbReference>
<dbReference type="Gene3D" id="3.10.129.10">
    <property type="entry name" value="Hotdog Thioesterase"/>
    <property type="match status" value="1"/>
</dbReference>
<sequence>MKRRIQALERTLHREVPLTRQMGIRVEDHDGSELVVKADFAPNVNIHGTAFGGSLFSICAITGWGLLHLKFDEAGVAAQSVLGEAGIRYLRPVRGEIEARCRLPEDFDHFMQRVLQGQRAAVRLEAVIRTGGRERVRFQGDYSVFYP</sequence>
<dbReference type="InterPro" id="IPR012660">
    <property type="entry name" value="YiiD_C"/>
</dbReference>
<comment type="caution">
    <text evidence="2">The sequence shown here is derived from an EMBL/GenBank/DDBJ whole genome shotgun (WGS) entry which is preliminary data.</text>
</comment>
<name>A0A831RR13_9GAMM</name>
<feature type="domain" description="Thioesterase putative" evidence="1">
    <location>
        <begin position="6"/>
        <end position="144"/>
    </location>
</feature>
<dbReference type="Proteomes" id="UP000886251">
    <property type="component" value="Unassembled WGS sequence"/>
</dbReference>
<evidence type="ECO:0000313" key="2">
    <source>
        <dbReference type="EMBL" id="HEB97454.1"/>
    </source>
</evidence>
<dbReference type="NCBIfam" id="TIGR02447">
    <property type="entry name" value="yiiD_Cterm"/>
    <property type="match status" value="1"/>
</dbReference>
<organism evidence="2">
    <name type="scientific">Sedimenticola thiotaurini</name>
    <dbReference type="NCBI Taxonomy" id="1543721"/>
    <lineage>
        <taxon>Bacteria</taxon>
        <taxon>Pseudomonadati</taxon>
        <taxon>Pseudomonadota</taxon>
        <taxon>Gammaproteobacteria</taxon>
        <taxon>Chromatiales</taxon>
        <taxon>Sedimenticolaceae</taxon>
        <taxon>Sedimenticola</taxon>
    </lineage>
</organism>
<dbReference type="EMBL" id="DRKP01000169">
    <property type="protein sequence ID" value="HEB97454.1"/>
    <property type="molecule type" value="Genomic_DNA"/>
</dbReference>
<dbReference type="SUPFAM" id="SSF54637">
    <property type="entry name" value="Thioesterase/thiol ester dehydrase-isomerase"/>
    <property type="match status" value="1"/>
</dbReference>
<gene>
    <name evidence="2" type="ORF">ENI96_13610</name>
</gene>
<proteinExistence type="predicted"/>
<protein>
    <submittedName>
        <fullName evidence="2">Thioesterase</fullName>
    </submittedName>
</protein>
<reference evidence="2" key="1">
    <citation type="journal article" date="2020" name="mSystems">
        <title>Genome- and Community-Level Interaction Insights into Carbon Utilization and Element Cycling Functions of Hydrothermarchaeota in Hydrothermal Sediment.</title>
        <authorList>
            <person name="Zhou Z."/>
            <person name="Liu Y."/>
            <person name="Xu W."/>
            <person name="Pan J."/>
            <person name="Luo Z.H."/>
            <person name="Li M."/>
        </authorList>
    </citation>
    <scope>NUCLEOTIDE SEQUENCE [LARGE SCALE GENOMIC DNA]</scope>
    <source>
        <strain evidence="2">HyVt-443</strain>
    </source>
</reference>